<feature type="compositionally biased region" description="Low complexity" evidence="1">
    <location>
        <begin position="48"/>
        <end position="67"/>
    </location>
</feature>
<feature type="region of interest" description="Disordered" evidence="1">
    <location>
        <begin position="40"/>
        <end position="67"/>
    </location>
</feature>
<feature type="compositionally biased region" description="Low complexity" evidence="1">
    <location>
        <begin position="348"/>
        <end position="361"/>
    </location>
</feature>
<comment type="caution">
    <text evidence="2">The sequence shown here is derived from an EMBL/GenBank/DDBJ whole genome shotgun (WGS) entry which is preliminary data.</text>
</comment>
<dbReference type="AlphaFoldDB" id="A0A699YS16"/>
<reference evidence="2 3" key="1">
    <citation type="submission" date="2020-02" db="EMBL/GenBank/DDBJ databases">
        <title>Draft genome sequence of Haematococcus lacustris strain NIES-144.</title>
        <authorList>
            <person name="Morimoto D."/>
            <person name="Nakagawa S."/>
            <person name="Yoshida T."/>
            <person name="Sawayama S."/>
        </authorList>
    </citation>
    <scope>NUCLEOTIDE SEQUENCE [LARGE SCALE GENOMIC DNA]</scope>
    <source>
        <strain evidence="2 3">NIES-144</strain>
    </source>
</reference>
<gene>
    <name evidence="2" type="ORF">HaLaN_04886</name>
</gene>
<proteinExistence type="predicted"/>
<sequence length="702" mass="74521">MKDDVLQLVGPAYTLQEQPDGYVRRLEAACQLVHEGLRPPQATGAQTASSCPAAHNAPPAASPTPSAEGSIAAVEVCTLLLTDQEVLDVVLALHDIRAAQLCHLMPWSGSHALKLPPPSEALAKQLSQSQRSVPGSQLLAFVKNLERESSLKGDPLLRVWDSMHRAMLLVLAALQSLPIRPHPQHPGPAATNHTSTTPQLPPGYHRCIACLLLSLRLAICLARHCAEQAVDKDSALSRLHGTLPGLLLGLSTAVTVMQAAGHPEAQAQRVQFVRCMLHLGPLVTLNMYDDSECFGEDMLAWLQDNITTSCPDQLARLLASSPVVTGWPGPLPAKPSPMDSSTAEDSPGLGRNSGRCSSNRGRGNGRGRGRGKGSSTGRRVQGCSTAGPANLAAVNASAHLAQALWVVLARQEEELGSTCQAEGPEAWSMFQEEASELPSSIMCALVREMYCADYIVRLLEAVSAPSHPGAVTTLGPSPPSPSVISSSLLAVILSVLPRSLVVFQACAVALRLAVKISSFTCPGSFPVFIQDSYLPLCHALRMMVQLWPDQRCRPAMLRVMARSAAAGAHAYMTLALLLDGAPDHGSEPRSLYGSACTAELEQTLSTMVARVCQMWLLVLAPPGCSEQLSGTSYIRSKERCRIVEGNASSGKEKVLPSPPSVQQLAPLALDLVWGMEGMLQVSRRVRGQGGSDRSGLGQTGLG</sequence>
<protein>
    <submittedName>
        <fullName evidence="2">Uncharacterized protein</fullName>
    </submittedName>
</protein>
<evidence type="ECO:0000313" key="3">
    <source>
        <dbReference type="Proteomes" id="UP000485058"/>
    </source>
</evidence>
<feature type="region of interest" description="Disordered" evidence="1">
    <location>
        <begin position="325"/>
        <end position="382"/>
    </location>
</feature>
<name>A0A699YS16_HAELA</name>
<dbReference type="EMBL" id="BLLF01000255">
    <property type="protein sequence ID" value="GFH09696.1"/>
    <property type="molecule type" value="Genomic_DNA"/>
</dbReference>
<keyword evidence="3" id="KW-1185">Reference proteome</keyword>
<evidence type="ECO:0000256" key="1">
    <source>
        <dbReference type="SAM" id="MobiDB-lite"/>
    </source>
</evidence>
<dbReference type="Proteomes" id="UP000485058">
    <property type="component" value="Unassembled WGS sequence"/>
</dbReference>
<evidence type="ECO:0000313" key="2">
    <source>
        <dbReference type="EMBL" id="GFH09696.1"/>
    </source>
</evidence>
<accession>A0A699YS16</accession>
<organism evidence="2 3">
    <name type="scientific">Haematococcus lacustris</name>
    <name type="common">Green alga</name>
    <name type="synonym">Haematococcus pluvialis</name>
    <dbReference type="NCBI Taxonomy" id="44745"/>
    <lineage>
        <taxon>Eukaryota</taxon>
        <taxon>Viridiplantae</taxon>
        <taxon>Chlorophyta</taxon>
        <taxon>core chlorophytes</taxon>
        <taxon>Chlorophyceae</taxon>
        <taxon>CS clade</taxon>
        <taxon>Chlamydomonadales</taxon>
        <taxon>Haematococcaceae</taxon>
        <taxon>Haematococcus</taxon>
    </lineage>
</organism>